<dbReference type="RefSeq" id="WP_181928096.1">
    <property type="nucleotide sequence ID" value="NZ_CP054698.1"/>
</dbReference>
<organism evidence="2 3">
    <name type="scientific">Nostoc edaphicum CCNP1411</name>
    <dbReference type="NCBI Taxonomy" id="1472755"/>
    <lineage>
        <taxon>Bacteria</taxon>
        <taxon>Bacillati</taxon>
        <taxon>Cyanobacteriota</taxon>
        <taxon>Cyanophyceae</taxon>
        <taxon>Nostocales</taxon>
        <taxon>Nostocaceae</taxon>
        <taxon>Nostoc</taxon>
    </lineage>
</organism>
<feature type="domain" description="Antitoxin FitA-like ribbon-helix-helix" evidence="1">
    <location>
        <begin position="3"/>
        <end position="40"/>
    </location>
</feature>
<sequence>MNNITISNLDDDINYRLQKRAEKHGRSLEEEAREILRMALIENHEQPLNLANMIEQRFANLGDFELPEIPREPIRTVSTFEE</sequence>
<dbReference type="KEGG" id="ned:HUN01_22725"/>
<protein>
    <submittedName>
        <fullName evidence="2">Plasmid stability protein</fullName>
    </submittedName>
</protein>
<reference evidence="3" key="1">
    <citation type="submission" date="2020-06" db="EMBL/GenBank/DDBJ databases">
        <title>Nostoc edaphicum CCNP1411 genome.</title>
        <authorList>
            <person name="Fidor A."/>
            <person name="Grabski M."/>
            <person name="Gawor J."/>
            <person name="Gromadka R."/>
            <person name="Wegrzyn G."/>
            <person name="Mazur-Marzec H."/>
        </authorList>
    </citation>
    <scope>NUCLEOTIDE SEQUENCE [LARGE SCALE GENOMIC DNA]</scope>
    <source>
        <strain evidence="3">CCNP1411</strain>
    </source>
</reference>
<keyword evidence="3" id="KW-1185">Reference proteome</keyword>
<proteinExistence type="predicted"/>
<gene>
    <name evidence="2" type="ORF">HUN01_22725</name>
</gene>
<evidence type="ECO:0000313" key="2">
    <source>
        <dbReference type="EMBL" id="QMS90265.1"/>
    </source>
</evidence>
<evidence type="ECO:0000313" key="3">
    <source>
        <dbReference type="Proteomes" id="UP000514713"/>
    </source>
</evidence>
<dbReference type="InterPro" id="IPR013321">
    <property type="entry name" value="Arc_rbn_hlx_hlx"/>
</dbReference>
<dbReference type="Gene3D" id="1.10.1220.10">
    <property type="entry name" value="Met repressor-like"/>
    <property type="match status" value="1"/>
</dbReference>
<evidence type="ECO:0000259" key="1">
    <source>
        <dbReference type="Pfam" id="PF22513"/>
    </source>
</evidence>
<dbReference type="Pfam" id="PF22513">
    <property type="entry name" value="FitA-like_RHH"/>
    <property type="match status" value="1"/>
</dbReference>
<dbReference type="AlphaFoldDB" id="A0A7D7QPA9"/>
<dbReference type="EMBL" id="CP054698">
    <property type="protein sequence ID" value="QMS90265.1"/>
    <property type="molecule type" value="Genomic_DNA"/>
</dbReference>
<dbReference type="Proteomes" id="UP000514713">
    <property type="component" value="Chromosome"/>
</dbReference>
<accession>A0A7D7QPA9</accession>
<name>A0A7D7QPA9_9NOSO</name>
<dbReference type="SUPFAM" id="SSF47598">
    <property type="entry name" value="Ribbon-helix-helix"/>
    <property type="match status" value="1"/>
</dbReference>
<dbReference type="GO" id="GO:0006355">
    <property type="term" value="P:regulation of DNA-templated transcription"/>
    <property type="evidence" value="ECO:0007669"/>
    <property type="project" value="InterPro"/>
</dbReference>
<dbReference type="InterPro" id="IPR010985">
    <property type="entry name" value="Ribbon_hlx_hlx"/>
</dbReference>
<dbReference type="InterPro" id="IPR053853">
    <property type="entry name" value="FitA-like_RHH"/>
</dbReference>